<keyword evidence="5" id="KW-0472">Membrane</keyword>
<evidence type="ECO:0000256" key="3">
    <source>
        <dbReference type="ARBA" id="ARBA00022692"/>
    </source>
</evidence>
<dbReference type="OMA" id="KWANKTA"/>
<proteinExistence type="inferred from homology"/>
<comment type="subcellular location">
    <subcellularLocation>
        <location evidence="1">Mitochondrion outer membrane</location>
        <topology evidence="1">Multi-pass membrane protein</topology>
    </subcellularLocation>
</comment>
<reference evidence="6 8" key="2">
    <citation type="journal article" date="2013" name="Nature">
        <title>Insights into bilaterian evolution from three spiralian genomes.</title>
        <authorList>
            <person name="Simakov O."/>
            <person name="Marletaz F."/>
            <person name="Cho S.J."/>
            <person name="Edsinger-Gonzales E."/>
            <person name="Havlak P."/>
            <person name="Hellsten U."/>
            <person name="Kuo D.H."/>
            <person name="Larsson T."/>
            <person name="Lv J."/>
            <person name="Arendt D."/>
            <person name="Savage R."/>
            <person name="Osoegawa K."/>
            <person name="de Jong P."/>
            <person name="Grimwood J."/>
            <person name="Chapman J.A."/>
            <person name="Shapiro H."/>
            <person name="Aerts A."/>
            <person name="Otillar R.P."/>
            <person name="Terry A.Y."/>
            <person name="Boore J.L."/>
            <person name="Grigoriev I.V."/>
            <person name="Lindberg D.R."/>
            <person name="Seaver E.C."/>
            <person name="Weisblat D.A."/>
            <person name="Putnam N.H."/>
            <person name="Rokhsar D.S."/>
        </authorList>
    </citation>
    <scope>NUCLEOTIDE SEQUENCE</scope>
</reference>
<dbReference type="AlphaFoldDB" id="T1EKQ8"/>
<comment type="similarity">
    <text evidence="2">Belongs to the FUN14 family.</text>
</comment>
<evidence type="ECO:0000256" key="1">
    <source>
        <dbReference type="ARBA" id="ARBA00004374"/>
    </source>
</evidence>
<dbReference type="RefSeq" id="XP_009022680.1">
    <property type="nucleotide sequence ID" value="XM_009024432.1"/>
</dbReference>
<evidence type="ECO:0000256" key="2">
    <source>
        <dbReference type="ARBA" id="ARBA00009160"/>
    </source>
</evidence>
<evidence type="ECO:0008006" key="9">
    <source>
        <dbReference type="Google" id="ProtNLM"/>
    </source>
</evidence>
<dbReference type="Proteomes" id="UP000015101">
    <property type="component" value="Unassembled WGS sequence"/>
</dbReference>
<dbReference type="GeneID" id="20197158"/>
<dbReference type="CTD" id="20197158"/>
<dbReference type="GO" id="GO:0005741">
    <property type="term" value="C:mitochondrial outer membrane"/>
    <property type="evidence" value="ECO:0000318"/>
    <property type="project" value="GO_Central"/>
</dbReference>
<dbReference type="InParanoid" id="T1EKQ8"/>
<dbReference type="eggNOG" id="KOG4099">
    <property type="taxonomic scope" value="Eukaryota"/>
</dbReference>
<dbReference type="EnsemblMetazoa" id="HelroT152313">
    <property type="protein sequence ID" value="HelroP152313"/>
    <property type="gene ID" value="HelroG152313"/>
</dbReference>
<evidence type="ECO:0000313" key="7">
    <source>
        <dbReference type="EnsemblMetazoa" id="HelroP152313"/>
    </source>
</evidence>
<evidence type="ECO:0000313" key="6">
    <source>
        <dbReference type="EMBL" id="ESN98689.1"/>
    </source>
</evidence>
<evidence type="ECO:0000256" key="5">
    <source>
        <dbReference type="ARBA" id="ARBA00023136"/>
    </source>
</evidence>
<dbReference type="Pfam" id="PF04930">
    <property type="entry name" value="FUN14"/>
    <property type="match status" value="1"/>
</dbReference>
<protein>
    <recommendedName>
        <fullName evidence="9">FUN14 domain-containing protein</fullName>
    </recommendedName>
</protein>
<dbReference type="STRING" id="6412.T1EKQ8"/>
<dbReference type="FunCoup" id="T1EKQ8">
    <property type="interactions" value="233"/>
</dbReference>
<dbReference type="PANTHER" id="PTHR21346">
    <property type="entry name" value="FUN14 DOMAIN CONTAINING"/>
    <property type="match status" value="1"/>
</dbReference>
<dbReference type="InterPro" id="IPR007014">
    <property type="entry name" value="FUN14"/>
</dbReference>
<name>T1EKQ8_HELRO</name>
<dbReference type="OrthoDB" id="163794at2759"/>
<accession>T1EKQ8</accession>
<dbReference type="HOGENOM" id="CLU_095425_2_1_1"/>
<dbReference type="PANTHER" id="PTHR21346:SF0">
    <property type="entry name" value="RE45833P"/>
    <property type="match status" value="1"/>
</dbReference>
<evidence type="ECO:0000256" key="4">
    <source>
        <dbReference type="ARBA" id="ARBA00022989"/>
    </source>
</evidence>
<keyword evidence="8" id="KW-1185">Reference proteome</keyword>
<reference evidence="7" key="3">
    <citation type="submission" date="2015-06" db="UniProtKB">
        <authorList>
            <consortium name="EnsemblMetazoa"/>
        </authorList>
    </citation>
    <scope>IDENTIFICATION</scope>
</reference>
<dbReference type="EMBL" id="KB097143">
    <property type="protein sequence ID" value="ESN98689.1"/>
    <property type="molecule type" value="Genomic_DNA"/>
</dbReference>
<dbReference type="EMBL" id="AMQM01001042">
    <property type="status" value="NOT_ANNOTATED_CDS"/>
    <property type="molecule type" value="Genomic_DNA"/>
</dbReference>
<organism evidence="7 8">
    <name type="scientific">Helobdella robusta</name>
    <name type="common">Californian leech</name>
    <dbReference type="NCBI Taxonomy" id="6412"/>
    <lineage>
        <taxon>Eukaryota</taxon>
        <taxon>Metazoa</taxon>
        <taxon>Spiralia</taxon>
        <taxon>Lophotrochozoa</taxon>
        <taxon>Annelida</taxon>
        <taxon>Clitellata</taxon>
        <taxon>Hirudinea</taxon>
        <taxon>Rhynchobdellida</taxon>
        <taxon>Glossiphoniidae</taxon>
        <taxon>Helobdella</taxon>
    </lineage>
</organism>
<gene>
    <name evidence="7" type="primary">20197158</name>
    <name evidence="6" type="ORF">HELRODRAFT_152313</name>
</gene>
<evidence type="ECO:0000313" key="8">
    <source>
        <dbReference type="Proteomes" id="UP000015101"/>
    </source>
</evidence>
<sequence length="108" mass="11404">ITKGSVAKQILIGASIGVCSGLVLTRVGKPASAAIGGTLLFIAVANNQGWIKINWSATDKMVNKARKKVEELEGKKAQVSNFLRAKRFIKRNISFVAGFLGGFSLGVA</sequence>
<dbReference type="KEGG" id="hro:HELRODRAFT_152313"/>
<keyword evidence="4" id="KW-1133">Transmembrane helix</keyword>
<dbReference type="GO" id="GO:0000422">
    <property type="term" value="P:autophagy of mitochondrion"/>
    <property type="evidence" value="ECO:0000318"/>
    <property type="project" value="GO_Central"/>
</dbReference>
<reference evidence="8" key="1">
    <citation type="submission" date="2012-12" db="EMBL/GenBank/DDBJ databases">
        <authorList>
            <person name="Hellsten U."/>
            <person name="Grimwood J."/>
            <person name="Chapman J.A."/>
            <person name="Shapiro H."/>
            <person name="Aerts A."/>
            <person name="Otillar R.P."/>
            <person name="Terry A.Y."/>
            <person name="Boore J.L."/>
            <person name="Simakov O."/>
            <person name="Marletaz F."/>
            <person name="Cho S.-J."/>
            <person name="Edsinger-Gonzales E."/>
            <person name="Havlak P."/>
            <person name="Kuo D.-H."/>
            <person name="Larsson T."/>
            <person name="Lv J."/>
            <person name="Arendt D."/>
            <person name="Savage R."/>
            <person name="Osoegawa K."/>
            <person name="de Jong P."/>
            <person name="Lindberg D.R."/>
            <person name="Seaver E.C."/>
            <person name="Weisblat D.A."/>
            <person name="Putnam N.H."/>
            <person name="Grigoriev I.V."/>
            <person name="Rokhsar D.S."/>
        </authorList>
    </citation>
    <scope>NUCLEOTIDE SEQUENCE</scope>
</reference>
<keyword evidence="3" id="KW-0812">Transmembrane</keyword>